<gene>
    <name evidence="1" type="ORF">NF556_13090</name>
</gene>
<dbReference type="SUPFAM" id="SSF53474">
    <property type="entry name" value="alpha/beta-Hydrolases"/>
    <property type="match status" value="1"/>
</dbReference>
<dbReference type="Gene3D" id="3.40.50.1820">
    <property type="entry name" value="alpha/beta hydrolase"/>
    <property type="match status" value="1"/>
</dbReference>
<sequence>MSATPGPGALRRYPRRRRVVGDLRFWRDVPLPGLDRRSDLYVWLPPGYDRNSSRRYPVIYLHDGANLFDRKTAFIGVTWSADRALMSLHEKGIDVIAVGVPCSPDRRIEEYSPYHQVGIGGGNADAYVAFLTERLKPWVDAALRTRPEREHTLTAGSSMGAVVSMHAWVRRPDVFGGVGAFSPALWVPGEPHLRDIEAALHAPHAPTRFYVDVGGHEEPDNPSAQAAYVQDSERVVGALRAARAPVRYVYDSAAFHTESAWAERLPSALAWLLSGYAVQRPGAQARGERGLGAGLRRLTGSLQRLSRRGQMPR</sequence>
<dbReference type="EMBL" id="CP099489">
    <property type="protein sequence ID" value="USQ78566.1"/>
    <property type="molecule type" value="Genomic_DNA"/>
</dbReference>
<dbReference type="InterPro" id="IPR000801">
    <property type="entry name" value="Esterase-like"/>
</dbReference>
<evidence type="ECO:0000313" key="2">
    <source>
        <dbReference type="Proteomes" id="UP001056455"/>
    </source>
</evidence>
<dbReference type="GO" id="GO:0016787">
    <property type="term" value="F:hydrolase activity"/>
    <property type="evidence" value="ECO:0007669"/>
    <property type="project" value="UniProtKB-KW"/>
</dbReference>
<dbReference type="Pfam" id="PF00756">
    <property type="entry name" value="Esterase"/>
    <property type="match status" value="1"/>
</dbReference>
<evidence type="ECO:0000313" key="1">
    <source>
        <dbReference type="EMBL" id="USQ78566.1"/>
    </source>
</evidence>
<protein>
    <submittedName>
        <fullName evidence="1">Alpha/beta hydrolase-fold protein</fullName>
    </submittedName>
</protein>
<proteinExistence type="predicted"/>
<dbReference type="PANTHER" id="PTHR48098">
    <property type="entry name" value="ENTEROCHELIN ESTERASE-RELATED"/>
    <property type="match status" value="1"/>
</dbReference>
<dbReference type="PANTHER" id="PTHR48098:SF6">
    <property type="entry name" value="FERRI-BACILLIBACTIN ESTERASE BESA"/>
    <property type="match status" value="1"/>
</dbReference>
<dbReference type="Proteomes" id="UP001056455">
    <property type="component" value="Chromosome"/>
</dbReference>
<organism evidence="1 2">
    <name type="scientific">Ornithinimicrobium faecis</name>
    <dbReference type="NCBI Taxonomy" id="2934158"/>
    <lineage>
        <taxon>Bacteria</taxon>
        <taxon>Bacillati</taxon>
        <taxon>Actinomycetota</taxon>
        <taxon>Actinomycetes</taxon>
        <taxon>Micrococcales</taxon>
        <taxon>Ornithinimicrobiaceae</taxon>
        <taxon>Ornithinimicrobium</taxon>
    </lineage>
</organism>
<keyword evidence="2" id="KW-1185">Reference proteome</keyword>
<reference evidence="1" key="1">
    <citation type="submission" date="2022-06" db="EMBL/GenBank/DDBJ databases">
        <title>Ornithinimicrobium HY1793.</title>
        <authorList>
            <person name="Huang Y."/>
        </authorList>
    </citation>
    <scope>NUCLEOTIDE SEQUENCE</scope>
    <source>
        <strain evidence="1">HY1793</strain>
    </source>
</reference>
<accession>A0ABY4YP54</accession>
<dbReference type="InterPro" id="IPR029058">
    <property type="entry name" value="AB_hydrolase_fold"/>
</dbReference>
<dbReference type="InterPro" id="IPR050583">
    <property type="entry name" value="Mycobacterial_A85_antigen"/>
</dbReference>
<dbReference type="RefSeq" id="WP_252591364.1">
    <property type="nucleotide sequence ID" value="NZ_CP099489.1"/>
</dbReference>
<keyword evidence="1" id="KW-0378">Hydrolase</keyword>
<name>A0ABY4YP54_9MICO</name>